<protein>
    <submittedName>
        <fullName evidence="2">TerB family tellurite resistance protein</fullName>
    </submittedName>
</protein>
<dbReference type="Proteomes" id="UP000516028">
    <property type="component" value="Chromosome"/>
</dbReference>
<dbReference type="CDD" id="cd07176">
    <property type="entry name" value="terB"/>
    <property type="match status" value="1"/>
</dbReference>
<dbReference type="Pfam" id="PF05099">
    <property type="entry name" value="TerB"/>
    <property type="match status" value="1"/>
</dbReference>
<dbReference type="InterPro" id="IPR029024">
    <property type="entry name" value="TerB-like"/>
</dbReference>
<keyword evidence="3" id="KW-1185">Reference proteome</keyword>
<reference evidence="2 3" key="1">
    <citation type="submission" date="2020-08" db="EMBL/GenBank/DDBJ databases">
        <title>Genome sequence of Diaphorobacter aerolatus KACC 16536T.</title>
        <authorList>
            <person name="Hyun D.-W."/>
            <person name="Bae J.-W."/>
        </authorList>
    </citation>
    <scope>NUCLEOTIDE SEQUENCE [LARGE SCALE GENOMIC DNA]</scope>
    <source>
        <strain evidence="2 3">KACC 16536</strain>
    </source>
</reference>
<dbReference type="InterPro" id="IPR007791">
    <property type="entry name" value="DjlA_N"/>
</dbReference>
<dbReference type="SUPFAM" id="SSF158682">
    <property type="entry name" value="TerB-like"/>
    <property type="match status" value="1"/>
</dbReference>
<sequence>MSNDEIRSILSICLLAAYADNAKHDRERDQIKQVAETLGQHEQINLPGLYQDMLLRRVQLPNVAAQLTNEEARQLAYEMAVCVCDADGETSAKETEFLAQLKSSLGLAATATTPAASVAPSPAADAGAAAATTDAGAAAAVATAHAVDTQAQVIANAPLQGGLEPVVFGEPVMPSAETVPHPTAADSLANANTERKQSTLSVQEMDAKILKASIVNGAIELLPENLSTLAIIPLQMRLVYQIGETYGYELDRGHIKDLLAALGVGLTSQYLEQAGRKLLGRVLGGGLFGGVGRQAVSSGMSFASTYALGHVANQYYAGGRTLSTQMLKSAYEHIMQDGRALQTQYAPQMQDMARNLNTAKILEMVRGR</sequence>
<proteinExistence type="predicted"/>
<evidence type="ECO:0000259" key="1">
    <source>
        <dbReference type="Pfam" id="PF05099"/>
    </source>
</evidence>
<gene>
    <name evidence="2" type="ORF">H9K75_20220</name>
</gene>
<evidence type="ECO:0000313" key="3">
    <source>
        <dbReference type="Proteomes" id="UP000516028"/>
    </source>
</evidence>
<organism evidence="2 3">
    <name type="scientific">Diaphorobacter aerolatus</name>
    <dbReference type="NCBI Taxonomy" id="1288495"/>
    <lineage>
        <taxon>Bacteria</taxon>
        <taxon>Pseudomonadati</taxon>
        <taxon>Pseudomonadota</taxon>
        <taxon>Betaproteobacteria</taxon>
        <taxon>Burkholderiales</taxon>
        <taxon>Comamonadaceae</taxon>
        <taxon>Diaphorobacter</taxon>
    </lineage>
</organism>
<dbReference type="KEGG" id="daer:H9K75_20220"/>
<name>A0A7H0GJ05_9BURK</name>
<accession>A0A7H0GJ05</accession>
<dbReference type="Gene3D" id="1.10.3680.10">
    <property type="entry name" value="TerB-like"/>
    <property type="match status" value="1"/>
</dbReference>
<dbReference type="RefSeq" id="WP_187723869.1">
    <property type="nucleotide sequence ID" value="NZ_CP060783.1"/>
</dbReference>
<feature type="domain" description="Co-chaperone DjlA N-terminal" evidence="1">
    <location>
        <begin position="9"/>
        <end position="111"/>
    </location>
</feature>
<dbReference type="AlphaFoldDB" id="A0A7H0GJ05"/>
<dbReference type="EMBL" id="CP060783">
    <property type="protein sequence ID" value="QNP48271.1"/>
    <property type="molecule type" value="Genomic_DNA"/>
</dbReference>
<evidence type="ECO:0000313" key="2">
    <source>
        <dbReference type="EMBL" id="QNP48271.1"/>
    </source>
</evidence>